<dbReference type="VEuPathDB" id="FungiDB:JI435_413440"/>
<sequence length="78" mass="9231">MVRRQNCIRRRVFVSWHRARLTCTLMHTLLCLLGALAADEVSFRNNRVENRASSGLDYRYLTAFAQMWYHAMLVPSVW</sequence>
<protein>
    <submittedName>
        <fullName evidence="2">Uncharacterized protein</fullName>
    </submittedName>
</protein>
<accession>A0A7U2F860</accession>
<gene>
    <name evidence="2" type="ORF">JI435_413440</name>
</gene>
<dbReference type="AlphaFoldDB" id="A0A7U2F860"/>
<feature type="chain" id="PRO_5031366397" evidence="1">
    <location>
        <begin position="38"/>
        <end position="78"/>
    </location>
</feature>
<proteinExistence type="predicted"/>
<keyword evidence="1" id="KW-0732">Signal</keyword>
<organism evidence="2 3">
    <name type="scientific">Phaeosphaeria nodorum (strain SN15 / ATCC MYA-4574 / FGSC 10173)</name>
    <name type="common">Glume blotch fungus</name>
    <name type="synonym">Parastagonospora nodorum</name>
    <dbReference type="NCBI Taxonomy" id="321614"/>
    <lineage>
        <taxon>Eukaryota</taxon>
        <taxon>Fungi</taxon>
        <taxon>Dikarya</taxon>
        <taxon>Ascomycota</taxon>
        <taxon>Pezizomycotina</taxon>
        <taxon>Dothideomycetes</taxon>
        <taxon>Pleosporomycetidae</taxon>
        <taxon>Pleosporales</taxon>
        <taxon>Pleosporineae</taxon>
        <taxon>Phaeosphaeriaceae</taxon>
        <taxon>Parastagonospora</taxon>
    </lineage>
</organism>
<evidence type="ECO:0000256" key="1">
    <source>
        <dbReference type="SAM" id="SignalP"/>
    </source>
</evidence>
<reference evidence="3" key="1">
    <citation type="journal article" date="2021" name="BMC Genomics">
        <title>Chromosome-level genome assembly and manually-curated proteome of model necrotroph Parastagonospora nodorum Sn15 reveals a genome-wide trove of candidate effector homologs, and redundancy of virulence-related functions within an accessory chromosome.</title>
        <authorList>
            <person name="Bertazzoni S."/>
            <person name="Jones D.A.B."/>
            <person name="Phan H.T."/>
            <person name="Tan K.-C."/>
            <person name="Hane J.K."/>
        </authorList>
    </citation>
    <scope>NUCLEOTIDE SEQUENCE [LARGE SCALE GENOMIC DNA]</scope>
    <source>
        <strain evidence="3">SN15 / ATCC MYA-4574 / FGSC 10173)</strain>
    </source>
</reference>
<name>A0A7U2F860_PHANO</name>
<dbReference type="Proteomes" id="UP000663193">
    <property type="component" value="Chromosome 9"/>
</dbReference>
<feature type="signal peptide" evidence="1">
    <location>
        <begin position="1"/>
        <end position="37"/>
    </location>
</feature>
<evidence type="ECO:0000313" key="3">
    <source>
        <dbReference type="Proteomes" id="UP000663193"/>
    </source>
</evidence>
<evidence type="ECO:0000313" key="2">
    <source>
        <dbReference type="EMBL" id="QRC99423.1"/>
    </source>
</evidence>
<keyword evidence="3" id="KW-1185">Reference proteome</keyword>
<dbReference type="EMBL" id="CP069031">
    <property type="protein sequence ID" value="QRC99423.1"/>
    <property type="molecule type" value="Genomic_DNA"/>
</dbReference>